<dbReference type="PANTHER" id="PTHR43283:SF3">
    <property type="entry name" value="BETA-LACTAMASE FAMILY PROTEIN (AFU_ORTHOLOGUE AFUA_5G07500)"/>
    <property type="match status" value="1"/>
</dbReference>
<name>A0A7W8HHH9_9BURK</name>
<dbReference type="RefSeq" id="WP_183967015.1">
    <property type="nucleotide sequence ID" value="NZ_BAABEW010000023.1"/>
</dbReference>
<dbReference type="Proteomes" id="UP000532440">
    <property type="component" value="Unassembled WGS sequence"/>
</dbReference>
<dbReference type="Gene3D" id="3.40.710.10">
    <property type="entry name" value="DD-peptidase/beta-lactamase superfamily"/>
    <property type="match status" value="1"/>
</dbReference>
<dbReference type="EMBL" id="JACHGB010000004">
    <property type="protein sequence ID" value="MBB5272013.1"/>
    <property type="molecule type" value="Genomic_DNA"/>
</dbReference>
<dbReference type="PANTHER" id="PTHR43283">
    <property type="entry name" value="BETA-LACTAMASE-RELATED"/>
    <property type="match status" value="1"/>
</dbReference>
<sequence>MKTSIELMLDYQLAARHYPGAVIHVEQDGRVLAHAVAGRLRGEGDAPMREDALFRIASLSKAVVSVLTLMLVDEGLVGLDTPAQEYLPPLAKQRMPDGALPSRPVTVRDLLRHTAGVPYAGELRDPALRANAQASGLDGRMASMTPAEFLDALVTLPLANQPGAAFRYGFATDLAGLVVERVTGQRLGEALRERLLDPLGMVDTGFVVADADLGRLAGAHSSDKAWHGFDRMFRDGQAKGSPMHSGGGGLVSTVADYAAFARMLAGGGELGGRRFLKPETFAQMASDQLGAQVDGPAGYAGPGFGFGLALAVRHDWGAAAVPSPAGELTWSGVTGTGLYVRPADRWFAIKFSCNNASRLMARFEFRRAAGML</sequence>
<evidence type="ECO:0000259" key="1">
    <source>
        <dbReference type="Pfam" id="PF00144"/>
    </source>
</evidence>
<organism evidence="2 3">
    <name type="scientific">Quisquiliibacterium transsilvanicum</name>
    <dbReference type="NCBI Taxonomy" id="1549638"/>
    <lineage>
        <taxon>Bacteria</taxon>
        <taxon>Pseudomonadati</taxon>
        <taxon>Pseudomonadota</taxon>
        <taxon>Betaproteobacteria</taxon>
        <taxon>Burkholderiales</taxon>
        <taxon>Burkholderiaceae</taxon>
        <taxon>Quisquiliibacterium</taxon>
    </lineage>
</organism>
<feature type="domain" description="Beta-lactamase-related" evidence="1">
    <location>
        <begin position="13"/>
        <end position="351"/>
    </location>
</feature>
<gene>
    <name evidence="2" type="ORF">HNQ70_002027</name>
</gene>
<accession>A0A7W8HHH9</accession>
<comment type="caution">
    <text evidence="2">The sequence shown here is derived from an EMBL/GenBank/DDBJ whole genome shotgun (WGS) entry which is preliminary data.</text>
</comment>
<protein>
    <submittedName>
        <fullName evidence="2">CubicO group peptidase (Beta-lactamase class C family)</fullName>
    </submittedName>
</protein>
<dbReference type="InterPro" id="IPR050789">
    <property type="entry name" value="Diverse_Enzym_Activities"/>
</dbReference>
<proteinExistence type="predicted"/>
<dbReference type="AlphaFoldDB" id="A0A7W8HHH9"/>
<dbReference type="InterPro" id="IPR012338">
    <property type="entry name" value="Beta-lactam/transpept-like"/>
</dbReference>
<evidence type="ECO:0000313" key="3">
    <source>
        <dbReference type="Proteomes" id="UP000532440"/>
    </source>
</evidence>
<reference evidence="2 3" key="1">
    <citation type="submission" date="2020-08" db="EMBL/GenBank/DDBJ databases">
        <title>Genomic Encyclopedia of Type Strains, Phase IV (KMG-IV): sequencing the most valuable type-strain genomes for metagenomic binning, comparative biology and taxonomic classification.</title>
        <authorList>
            <person name="Goeker M."/>
        </authorList>
    </citation>
    <scope>NUCLEOTIDE SEQUENCE [LARGE SCALE GENOMIC DNA]</scope>
    <source>
        <strain evidence="2 3">DSM 29781</strain>
    </source>
</reference>
<dbReference type="SUPFAM" id="SSF56601">
    <property type="entry name" value="beta-lactamase/transpeptidase-like"/>
    <property type="match status" value="1"/>
</dbReference>
<dbReference type="Pfam" id="PF00144">
    <property type="entry name" value="Beta-lactamase"/>
    <property type="match status" value="1"/>
</dbReference>
<dbReference type="InterPro" id="IPR001466">
    <property type="entry name" value="Beta-lactam-related"/>
</dbReference>
<keyword evidence="3" id="KW-1185">Reference proteome</keyword>
<evidence type="ECO:0000313" key="2">
    <source>
        <dbReference type="EMBL" id="MBB5272013.1"/>
    </source>
</evidence>